<dbReference type="Proteomes" id="UP000479132">
    <property type="component" value="Unassembled WGS sequence"/>
</dbReference>
<dbReference type="RefSeq" id="WP_165266437.1">
    <property type="nucleotide sequence ID" value="NZ_JAALLS010000004.1"/>
</dbReference>
<reference evidence="1 2" key="1">
    <citation type="submission" date="2020-02" db="EMBL/GenBank/DDBJ databases">
        <title>Aliifodinibius halophilus 2W32, complete genome.</title>
        <authorList>
            <person name="Li Y."/>
            <person name="Wu S."/>
        </authorList>
    </citation>
    <scope>NUCLEOTIDE SEQUENCE [LARGE SCALE GENOMIC DNA]</scope>
    <source>
        <strain evidence="1 2">2W32</strain>
    </source>
</reference>
<dbReference type="EMBL" id="JAALLS010000004">
    <property type="protein sequence ID" value="NGP87561.1"/>
    <property type="molecule type" value="Genomic_DNA"/>
</dbReference>
<accession>A0A6M1T6B3</accession>
<comment type="caution">
    <text evidence="1">The sequence shown here is derived from an EMBL/GenBank/DDBJ whole genome shotgun (WGS) entry which is preliminary data.</text>
</comment>
<protein>
    <submittedName>
        <fullName evidence="1">Uncharacterized protein</fullName>
    </submittedName>
</protein>
<dbReference type="AlphaFoldDB" id="A0A6M1T6B3"/>
<gene>
    <name evidence="1" type="ORF">G3569_04280</name>
</gene>
<name>A0A6M1T6B3_9BACT</name>
<evidence type="ECO:0000313" key="2">
    <source>
        <dbReference type="Proteomes" id="UP000479132"/>
    </source>
</evidence>
<evidence type="ECO:0000313" key="1">
    <source>
        <dbReference type="EMBL" id="NGP87561.1"/>
    </source>
</evidence>
<proteinExistence type="predicted"/>
<keyword evidence="2" id="KW-1185">Reference proteome</keyword>
<sequence>MDISNFSPIYNHENGFKKLDKDLKYIAVTFLSVLLLVDSTTIMSTDYIDHLEMGLTPPDESQYSIMPRIQQFINEYLKTYDNELVDFIKKISFMNIH</sequence>
<organism evidence="1 2">
    <name type="scientific">Fodinibius halophilus</name>
    <dbReference type="NCBI Taxonomy" id="1736908"/>
    <lineage>
        <taxon>Bacteria</taxon>
        <taxon>Pseudomonadati</taxon>
        <taxon>Balneolota</taxon>
        <taxon>Balneolia</taxon>
        <taxon>Balneolales</taxon>
        <taxon>Balneolaceae</taxon>
        <taxon>Fodinibius</taxon>
    </lineage>
</organism>